<gene>
    <name evidence="1" type="ORF">HV560_01425</name>
    <name evidence="2" type="ORF">HV560_09165</name>
</gene>
<protein>
    <submittedName>
        <fullName evidence="2">Uncharacterized protein</fullName>
    </submittedName>
</protein>
<proteinExistence type="predicted"/>
<reference evidence="2 3" key="1">
    <citation type="submission" date="2020-06" db="EMBL/GenBank/DDBJ databases">
        <title>Mannheimia pernigra sp. nov. isolated from bovine respiratory tract.</title>
        <authorList>
            <person name="Kuhnert P."/>
            <person name="Akarsu-Egger H."/>
        </authorList>
    </citation>
    <scope>NUCLEOTIDE SEQUENCE [LARGE SCALE GENOMIC DNA]</scope>
    <source>
        <strain evidence="2 3">17CN0883</strain>
    </source>
</reference>
<dbReference type="AlphaFoldDB" id="A0ABD7A9X5"/>
<evidence type="ECO:0000313" key="1">
    <source>
        <dbReference type="EMBL" id="QLB41597.1"/>
    </source>
</evidence>
<evidence type="ECO:0000313" key="3">
    <source>
        <dbReference type="Proteomes" id="UP000509784"/>
    </source>
</evidence>
<dbReference type="KEGG" id="mpeg:HV560_01425"/>
<accession>A0ABD7A9X5</accession>
<sequence length="62" mass="7096">MAKFMVFNAINALIAAVTFSHPSDLIPKKFGLSTPHKNRLFNSFLWNINVLKERLEGILRKP</sequence>
<dbReference type="KEGG" id="mpeg:HV560_09165"/>
<dbReference type="EMBL" id="CP055305">
    <property type="protein sequence ID" value="QLB42966.1"/>
    <property type="molecule type" value="Genomic_DNA"/>
</dbReference>
<evidence type="ECO:0000313" key="2">
    <source>
        <dbReference type="EMBL" id="QLB42966.1"/>
    </source>
</evidence>
<dbReference type="Proteomes" id="UP000509784">
    <property type="component" value="Chromosome"/>
</dbReference>
<dbReference type="EMBL" id="CP055305">
    <property type="protein sequence ID" value="QLB41597.1"/>
    <property type="molecule type" value="Genomic_DNA"/>
</dbReference>
<name>A0ABD7A9X5_9PAST</name>
<organism evidence="2 3">
    <name type="scientific">Mannheimia pernigra</name>
    <dbReference type="NCBI Taxonomy" id="111844"/>
    <lineage>
        <taxon>Bacteria</taxon>
        <taxon>Pseudomonadati</taxon>
        <taxon>Pseudomonadota</taxon>
        <taxon>Gammaproteobacteria</taxon>
        <taxon>Pasteurellales</taxon>
        <taxon>Pasteurellaceae</taxon>
        <taxon>Mannheimia</taxon>
    </lineage>
</organism>